<evidence type="ECO:0000259" key="2">
    <source>
        <dbReference type="Pfam" id="PF09423"/>
    </source>
</evidence>
<dbReference type="PANTHER" id="PTHR43606">
    <property type="entry name" value="PHOSPHATASE, PUTATIVE (AFU_ORTHOLOGUE AFUA_6G08710)-RELATED"/>
    <property type="match status" value="1"/>
</dbReference>
<comment type="caution">
    <text evidence="3">The sequence shown here is derived from an EMBL/GenBank/DDBJ whole genome shotgun (WGS) entry which is preliminary data.</text>
</comment>
<evidence type="ECO:0000313" key="4">
    <source>
        <dbReference type="Proteomes" id="UP001175228"/>
    </source>
</evidence>
<keyword evidence="1" id="KW-1133">Transmembrane helix</keyword>
<sequence>MRHFQALIPAAFSSIFRVSAYLFLQVIPSPILAIILPIAFSTWLITAWVLPPPSEHKEASDDKDRTAAVYVESDDIVLNIFLSLPSSSRRVRWITNGINVALLFAAAEFLCTPFLDSASDVVFTRVGAVYPDNVKVVARYPPIDNMTQPIHIVWREASKSGTRSDKEISWNDGPTFNFNENRDWVDIVRITGLWPNSHYEYSLATTNGTLLPYPSTPIKFHTFPDPRLASGNKFSFLVSSCMTTNFPYLPFQGRRIQGYDILSDLLYPKESTLNSTSDIDVTGNTTLVKKRSMLPEFLLFLGDFIYADVPVYTGSTLEDYRRLYRRNYQSNSFRKIYERLPIFHAYDDHEIINNYAGDGDDLKPPFPNASDAFEIYNANSNYDSIHENHYYYDFRYGDSAFFVMDTRRYRSSAIDDLSARAMLGDAQLTAFYDWLSRANETAAFKFVVTSVPFTKLWGHDAATDSWAGFPVERASILQAMHSVPNVIILSGDRHEFAAIEYNHESLHTVREFSTSPLSMFYIPLYRTLKMQGAELVTRIKHTMNMTDEGPEYIAVEEQIPAENVFKYIPSGNYKWSTIEVDTTDSEKPILRLKVTVDGKTAYSYTLDGTPVKIHSSTALGVYVSTGIKEVFNKFGIHPSKWF</sequence>
<dbReference type="EMBL" id="JAUEPU010000004">
    <property type="protein sequence ID" value="KAK0502994.1"/>
    <property type="molecule type" value="Genomic_DNA"/>
</dbReference>
<keyword evidence="1" id="KW-0812">Transmembrane</keyword>
<accession>A0AA39UY98</accession>
<dbReference type="SUPFAM" id="SSF56300">
    <property type="entry name" value="Metallo-dependent phosphatases"/>
    <property type="match status" value="1"/>
</dbReference>
<feature type="domain" description="PhoD-like phosphatase metallophosphatase" evidence="2">
    <location>
        <begin position="294"/>
        <end position="527"/>
    </location>
</feature>
<dbReference type="Gene3D" id="3.60.21.70">
    <property type="entry name" value="PhoD-like phosphatase"/>
    <property type="match status" value="1"/>
</dbReference>
<keyword evidence="4" id="KW-1185">Reference proteome</keyword>
<dbReference type="InterPro" id="IPR029052">
    <property type="entry name" value="Metallo-depent_PP-like"/>
</dbReference>
<organism evidence="3 4">
    <name type="scientific">Armillaria luteobubalina</name>
    <dbReference type="NCBI Taxonomy" id="153913"/>
    <lineage>
        <taxon>Eukaryota</taxon>
        <taxon>Fungi</taxon>
        <taxon>Dikarya</taxon>
        <taxon>Basidiomycota</taxon>
        <taxon>Agaricomycotina</taxon>
        <taxon>Agaricomycetes</taxon>
        <taxon>Agaricomycetidae</taxon>
        <taxon>Agaricales</taxon>
        <taxon>Marasmiineae</taxon>
        <taxon>Physalacriaceae</taxon>
        <taxon>Armillaria</taxon>
    </lineage>
</organism>
<proteinExistence type="predicted"/>
<gene>
    <name evidence="3" type="ORF">EDD18DRAFT_614245</name>
</gene>
<evidence type="ECO:0000256" key="1">
    <source>
        <dbReference type="SAM" id="Phobius"/>
    </source>
</evidence>
<dbReference type="Pfam" id="PF09423">
    <property type="entry name" value="PhoD"/>
    <property type="match status" value="1"/>
</dbReference>
<reference evidence="3" key="1">
    <citation type="submission" date="2023-06" db="EMBL/GenBank/DDBJ databases">
        <authorList>
            <consortium name="Lawrence Berkeley National Laboratory"/>
            <person name="Ahrendt S."/>
            <person name="Sahu N."/>
            <person name="Indic B."/>
            <person name="Wong-Bajracharya J."/>
            <person name="Merenyi Z."/>
            <person name="Ke H.-M."/>
            <person name="Monk M."/>
            <person name="Kocsube S."/>
            <person name="Drula E."/>
            <person name="Lipzen A."/>
            <person name="Balint B."/>
            <person name="Henrissat B."/>
            <person name="Andreopoulos B."/>
            <person name="Martin F.M."/>
            <person name="Harder C.B."/>
            <person name="Rigling D."/>
            <person name="Ford K.L."/>
            <person name="Foster G.D."/>
            <person name="Pangilinan J."/>
            <person name="Papanicolaou A."/>
            <person name="Barry K."/>
            <person name="LaButti K."/>
            <person name="Viragh M."/>
            <person name="Koriabine M."/>
            <person name="Yan M."/>
            <person name="Riley R."/>
            <person name="Champramary S."/>
            <person name="Plett K.L."/>
            <person name="Tsai I.J."/>
            <person name="Slot J."/>
            <person name="Sipos G."/>
            <person name="Plett J."/>
            <person name="Nagy L.G."/>
            <person name="Grigoriev I.V."/>
        </authorList>
    </citation>
    <scope>NUCLEOTIDE SEQUENCE</scope>
    <source>
        <strain evidence="3">HWK02</strain>
    </source>
</reference>
<name>A0AA39UY98_9AGAR</name>
<dbReference type="InterPro" id="IPR052900">
    <property type="entry name" value="Phospholipid_Metab_Enz"/>
</dbReference>
<dbReference type="CDD" id="cd07389">
    <property type="entry name" value="MPP_PhoD"/>
    <property type="match status" value="1"/>
</dbReference>
<dbReference type="InterPro" id="IPR038607">
    <property type="entry name" value="PhoD-like_sf"/>
</dbReference>
<evidence type="ECO:0000313" key="3">
    <source>
        <dbReference type="EMBL" id="KAK0502994.1"/>
    </source>
</evidence>
<protein>
    <submittedName>
        <fullName evidence="3">PhoD-like phosphatase-domain-containing protein</fullName>
    </submittedName>
</protein>
<keyword evidence="1" id="KW-0472">Membrane</keyword>
<dbReference type="PANTHER" id="PTHR43606:SF2">
    <property type="entry name" value="ALKALINE PHOSPHATASE FAMILY PROTEIN (AFU_ORTHOLOGUE AFUA_5G03860)"/>
    <property type="match status" value="1"/>
</dbReference>
<dbReference type="InterPro" id="IPR018946">
    <property type="entry name" value="PhoD-like_MPP"/>
</dbReference>
<dbReference type="AlphaFoldDB" id="A0AA39UY98"/>
<feature type="transmembrane region" description="Helical" evidence="1">
    <location>
        <begin position="30"/>
        <end position="50"/>
    </location>
</feature>
<dbReference type="Proteomes" id="UP001175228">
    <property type="component" value="Unassembled WGS sequence"/>
</dbReference>